<proteinExistence type="predicted"/>
<accession>D1J891</accession>
<feature type="transmembrane region" description="Helical" evidence="1">
    <location>
        <begin position="30"/>
        <end position="54"/>
    </location>
</feature>
<dbReference type="KEGG" id="mho:MHO_3030"/>
<organism evidence="2 3">
    <name type="scientific">Metamycoplasma hominis (strain ATCC 23114 / DSM 25592 / NBRC 14850 / NCTC 10111 / PG21)</name>
    <name type="common">Mycoplasma hominis</name>
    <dbReference type="NCBI Taxonomy" id="347256"/>
    <lineage>
        <taxon>Bacteria</taxon>
        <taxon>Bacillati</taxon>
        <taxon>Mycoplasmatota</taxon>
        <taxon>Mycoplasmoidales</taxon>
        <taxon>Metamycoplasmataceae</taxon>
        <taxon>Metamycoplasma</taxon>
    </lineage>
</organism>
<dbReference type="Proteomes" id="UP000002631">
    <property type="component" value="Chromosome"/>
</dbReference>
<gene>
    <name evidence="2" type="ordered locus">MHO_3030</name>
</gene>
<dbReference type="HOGENOM" id="CLU_2538934_0_0_14"/>
<name>D1J891_METH1</name>
<reference evidence="2 3" key="1">
    <citation type="journal article" date="2009" name="PLoS Genet.">
        <title>Life on arginine for Mycoplasma hominis: clues from its minimal genome and comparison with other human urogenital mycoplasmas.</title>
        <authorList>
            <person name="Pereyre S."/>
            <person name="Sirand-Pugnet P."/>
            <person name="Beven L."/>
            <person name="Charron A."/>
            <person name="Renaudin H."/>
            <person name="Barre A."/>
            <person name="Avenaud P."/>
            <person name="Jacob D."/>
            <person name="Couloux A."/>
            <person name="Barbe V."/>
            <person name="de Daruvar A."/>
            <person name="Blanchard A."/>
            <person name="Bebear C."/>
        </authorList>
    </citation>
    <scope>NUCLEOTIDE SEQUENCE [LARGE SCALE GENOMIC DNA]</scope>
    <source>
        <strain evidence="3">ATCC 23114 / NBRC 14850 / NCTC 10111 / PG21</strain>
    </source>
</reference>
<dbReference type="PaxDb" id="347256-MHO_3030"/>
<dbReference type="AlphaFoldDB" id="D1J891"/>
<keyword evidence="1" id="KW-1133">Transmembrane helix</keyword>
<dbReference type="EMBL" id="FP236530">
    <property type="protein sequence ID" value="CAX37438.1"/>
    <property type="molecule type" value="Genomic_DNA"/>
</dbReference>
<evidence type="ECO:0000313" key="2">
    <source>
        <dbReference type="EMBL" id="CAX37438.1"/>
    </source>
</evidence>
<evidence type="ECO:0000256" key="1">
    <source>
        <dbReference type="SAM" id="Phobius"/>
    </source>
</evidence>
<keyword evidence="1" id="KW-0812">Transmembrane</keyword>
<protein>
    <submittedName>
        <fullName evidence="2">Uncharacterized protein</fullName>
    </submittedName>
</protein>
<dbReference type="eggNOG" id="ENOG5032ETZ">
    <property type="taxonomic scope" value="Bacteria"/>
</dbReference>
<sequence>MEYLLYLKLKGEIKMNINFKLMSEEETKNIVGGFAITALISTILSVVTSTVGIIGTSIGLAKTLNANKGEVKAGNISMKWDNSNENIGYAVGMHYCT</sequence>
<keyword evidence="1" id="KW-0472">Membrane</keyword>
<evidence type="ECO:0000313" key="3">
    <source>
        <dbReference type="Proteomes" id="UP000002631"/>
    </source>
</evidence>
<keyword evidence="3" id="KW-1185">Reference proteome</keyword>